<keyword evidence="3" id="KW-1185">Reference proteome</keyword>
<accession>A0ABX8RU20</accession>
<sequence>MWEWSKTVAEYAAAASWTSWQQTETEPTIVDPDFTTTATEGDSDGADRMAVYLAIMGYDLVG</sequence>
<name>A0ABX8RU20_NOCIO</name>
<dbReference type="EMBL" id="CP078145">
    <property type="protein sequence ID" value="QXN92751.1"/>
    <property type="molecule type" value="Genomic_DNA"/>
</dbReference>
<proteinExistence type="predicted"/>
<protein>
    <submittedName>
        <fullName evidence="2">Uncharacterized protein</fullName>
    </submittedName>
</protein>
<dbReference type="Proteomes" id="UP000694257">
    <property type="component" value="Chromosome"/>
</dbReference>
<evidence type="ECO:0000313" key="2">
    <source>
        <dbReference type="EMBL" id="QXN92751.1"/>
    </source>
</evidence>
<feature type="region of interest" description="Disordered" evidence="1">
    <location>
        <begin position="22"/>
        <end position="42"/>
    </location>
</feature>
<evidence type="ECO:0000313" key="3">
    <source>
        <dbReference type="Proteomes" id="UP000694257"/>
    </source>
</evidence>
<reference evidence="2 3" key="1">
    <citation type="submission" date="2021-07" db="EMBL/GenBank/DDBJ databases">
        <title>Whole Genome Sequence of Nocardia Iowensis.</title>
        <authorList>
            <person name="Lamm A."/>
            <person name="Collins-Fairclough A.M."/>
            <person name="Bunk B."/>
            <person name="Sproer C."/>
        </authorList>
    </citation>
    <scope>NUCLEOTIDE SEQUENCE [LARGE SCALE GENOMIC DNA]</scope>
    <source>
        <strain evidence="2 3">NRRL 5646</strain>
    </source>
</reference>
<organism evidence="2 3">
    <name type="scientific">Nocardia iowensis</name>
    <dbReference type="NCBI Taxonomy" id="204891"/>
    <lineage>
        <taxon>Bacteria</taxon>
        <taxon>Bacillati</taxon>
        <taxon>Actinomycetota</taxon>
        <taxon>Actinomycetes</taxon>
        <taxon>Mycobacteriales</taxon>
        <taxon>Nocardiaceae</taxon>
        <taxon>Nocardia</taxon>
    </lineage>
</organism>
<gene>
    <name evidence="2" type="ORF">KV110_06380</name>
</gene>
<dbReference type="RefSeq" id="WP_218474260.1">
    <property type="nucleotide sequence ID" value="NZ_BAABJN010000005.1"/>
</dbReference>
<evidence type="ECO:0000256" key="1">
    <source>
        <dbReference type="SAM" id="MobiDB-lite"/>
    </source>
</evidence>